<name>A0A6G1KDK1_9PLEO</name>
<organism evidence="1 2">
    <name type="scientific">Pleomassaria siparia CBS 279.74</name>
    <dbReference type="NCBI Taxonomy" id="1314801"/>
    <lineage>
        <taxon>Eukaryota</taxon>
        <taxon>Fungi</taxon>
        <taxon>Dikarya</taxon>
        <taxon>Ascomycota</taxon>
        <taxon>Pezizomycotina</taxon>
        <taxon>Dothideomycetes</taxon>
        <taxon>Pleosporomycetidae</taxon>
        <taxon>Pleosporales</taxon>
        <taxon>Pleomassariaceae</taxon>
        <taxon>Pleomassaria</taxon>
    </lineage>
</organism>
<dbReference type="AlphaFoldDB" id="A0A6G1KDK1"/>
<proteinExistence type="predicted"/>
<accession>A0A6G1KDK1</accession>
<keyword evidence="2" id="KW-1185">Reference proteome</keyword>
<dbReference type="EMBL" id="MU005768">
    <property type="protein sequence ID" value="KAF2710713.1"/>
    <property type="molecule type" value="Genomic_DNA"/>
</dbReference>
<sequence>MFSGTALMARQKHRPRFARKLVVTEIAQLGSLSEKLLVRIIDDHGDFKPNQEPETAIQVEALQTTGKAPIVYHTSHIVGPRLSRRDFAHDLERITSPTLSFEQNLSPSLRTLISAEHLSNSSTVTSGPFPRPWKTKVGGPRLVGFFERFGDLGVTMKRSGNSRGEF</sequence>
<evidence type="ECO:0000313" key="1">
    <source>
        <dbReference type="EMBL" id="KAF2710713.1"/>
    </source>
</evidence>
<evidence type="ECO:0000313" key="2">
    <source>
        <dbReference type="Proteomes" id="UP000799428"/>
    </source>
</evidence>
<dbReference type="Proteomes" id="UP000799428">
    <property type="component" value="Unassembled WGS sequence"/>
</dbReference>
<protein>
    <submittedName>
        <fullName evidence="1">Uncharacterized protein</fullName>
    </submittedName>
</protein>
<reference evidence="1" key="1">
    <citation type="journal article" date="2020" name="Stud. Mycol.">
        <title>101 Dothideomycetes genomes: a test case for predicting lifestyles and emergence of pathogens.</title>
        <authorList>
            <person name="Haridas S."/>
            <person name="Albert R."/>
            <person name="Binder M."/>
            <person name="Bloem J."/>
            <person name="Labutti K."/>
            <person name="Salamov A."/>
            <person name="Andreopoulos B."/>
            <person name="Baker S."/>
            <person name="Barry K."/>
            <person name="Bills G."/>
            <person name="Bluhm B."/>
            <person name="Cannon C."/>
            <person name="Castanera R."/>
            <person name="Culley D."/>
            <person name="Daum C."/>
            <person name="Ezra D."/>
            <person name="Gonzalez J."/>
            <person name="Henrissat B."/>
            <person name="Kuo A."/>
            <person name="Liang C."/>
            <person name="Lipzen A."/>
            <person name="Lutzoni F."/>
            <person name="Magnuson J."/>
            <person name="Mondo S."/>
            <person name="Nolan M."/>
            <person name="Ohm R."/>
            <person name="Pangilinan J."/>
            <person name="Park H.-J."/>
            <person name="Ramirez L."/>
            <person name="Alfaro M."/>
            <person name="Sun H."/>
            <person name="Tritt A."/>
            <person name="Yoshinaga Y."/>
            <person name="Zwiers L.-H."/>
            <person name="Turgeon B."/>
            <person name="Goodwin S."/>
            <person name="Spatafora J."/>
            <person name="Crous P."/>
            <person name="Grigoriev I."/>
        </authorList>
    </citation>
    <scope>NUCLEOTIDE SEQUENCE</scope>
    <source>
        <strain evidence="1">CBS 279.74</strain>
    </source>
</reference>
<gene>
    <name evidence="1" type="ORF">K504DRAFT_500658</name>
</gene>